<reference evidence="1" key="1">
    <citation type="submission" date="2020-12" db="EMBL/GenBank/DDBJ databases">
        <title>The genome sequence of Inhella sp. 4Y17.</title>
        <authorList>
            <person name="Liu Y."/>
        </authorList>
    </citation>
    <scope>NUCLEOTIDE SEQUENCE</scope>
    <source>
        <strain evidence="1">4Y10</strain>
    </source>
</reference>
<dbReference type="SUPFAM" id="SSF54001">
    <property type="entry name" value="Cysteine proteinases"/>
    <property type="match status" value="1"/>
</dbReference>
<dbReference type="Pfam" id="PF06035">
    <property type="entry name" value="Peptidase_C93"/>
    <property type="match status" value="1"/>
</dbReference>
<protein>
    <submittedName>
        <fullName evidence="1">Transglutaminase-like cysteine peptidase</fullName>
    </submittedName>
</protein>
<dbReference type="InterPro" id="IPR038765">
    <property type="entry name" value="Papain-like_cys_pep_sf"/>
</dbReference>
<dbReference type="InterPro" id="IPR010319">
    <property type="entry name" value="Transglutaminase-like_Cys_pept"/>
</dbReference>
<dbReference type="RefSeq" id="WP_198100783.1">
    <property type="nucleotide sequence ID" value="NZ_JAEDAL010000004.1"/>
</dbReference>
<gene>
    <name evidence="1" type="ORF">I7X43_09915</name>
</gene>
<dbReference type="EMBL" id="JAEDAL010000004">
    <property type="protein sequence ID" value="MBH9553161.1"/>
    <property type="molecule type" value="Genomic_DNA"/>
</dbReference>
<organism evidence="1 2">
    <name type="scientific">Inhella gelatinilytica</name>
    <dbReference type="NCBI Taxonomy" id="2795030"/>
    <lineage>
        <taxon>Bacteria</taxon>
        <taxon>Pseudomonadati</taxon>
        <taxon>Pseudomonadota</taxon>
        <taxon>Betaproteobacteria</taxon>
        <taxon>Burkholderiales</taxon>
        <taxon>Sphaerotilaceae</taxon>
        <taxon>Inhella</taxon>
    </lineage>
</organism>
<dbReference type="PANTHER" id="PTHR39327">
    <property type="match status" value="1"/>
</dbReference>
<keyword evidence="2" id="KW-1185">Reference proteome</keyword>
<evidence type="ECO:0000313" key="2">
    <source>
        <dbReference type="Proteomes" id="UP000620139"/>
    </source>
</evidence>
<dbReference type="Proteomes" id="UP000620139">
    <property type="component" value="Unassembled WGS sequence"/>
</dbReference>
<dbReference type="AlphaFoldDB" id="A0A931NF46"/>
<evidence type="ECO:0000313" key="1">
    <source>
        <dbReference type="EMBL" id="MBH9553161.1"/>
    </source>
</evidence>
<comment type="caution">
    <text evidence="1">The sequence shown here is derived from an EMBL/GenBank/DDBJ whole genome shotgun (WGS) entry which is preliminary data.</text>
</comment>
<sequence length="210" mass="23463">MRRLPIFLLCILLTLSGLAWERARFLAAAAKLSQSTQRLAQALVESIERSGSLDPAQKVRSVNDFVNGRLEWTDDQTVWGMVDYWASPLETLDKGRGDCEDLAMAKYFMLLAEGVPESSLRMVYVRAQLDGRPQAHMVLAWYPTPQSEPWILDNLDPVLKKASDRPDLAPVFSFNAEGLWQGVGATTAGNPLARLSVWRDALARAREQGF</sequence>
<dbReference type="Gene3D" id="3.10.620.30">
    <property type="match status" value="1"/>
</dbReference>
<accession>A0A931NF46</accession>
<dbReference type="PANTHER" id="PTHR39327:SF1">
    <property type="entry name" value="BLR5470 PROTEIN"/>
    <property type="match status" value="1"/>
</dbReference>
<proteinExistence type="predicted"/>
<name>A0A931NF46_9BURK</name>